<dbReference type="EMBL" id="FPBO01000008">
    <property type="protein sequence ID" value="SFU71739.1"/>
    <property type="molecule type" value="Genomic_DNA"/>
</dbReference>
<name>A0A1I7IFN8_9BURK</name>
<dbReference type="Proteomes" id="UP000199391">
    <property type="component" value="Unassembled WGS sequence"/>
</dbReference>
<protein>
    <recommendedName>
        <fullName evidence="4">DUF4194 domain-containing protein</fullName>
    </recommendedName>
</protein>
<sequence>MNDDSQILIARLLTHQTLRRDDRLVKRVLSDELFRAEVDQRLAACGMKMLDNVYADHVTLALSRNIEPKIFGAKDVWQNNNFGLARDGVALLVVLWAQIILPKRERQETHQHAEDDQNDMFGTDKPLPRAEDTSIGIPYKALLADFGDKLGKKTRMDMNLGILAKLGFIERRGDIIVEGPLLDLLMDTDLLKERIVNGALADVFKRVPAQVVHIPRAALAEAAAFAAAENAAADAAAESAAARSAAADTGAALSAASDSDAVESAVADAAIAAAEAARAVAAAAAADIAGGRPSDVAAAGAMPAGADAAESSAVPAPEAPAEAPSDTPNRD</sequence>
<keyword evidence="3" id="KW-1185">Reference proteome</keyword>
<evidence type="ECO:0000256" key="1">
    <source>
        <dbReference type="SAM" id="MobiDB-lite"/>
    </source>
</evidence>
<evidence type="ECO:0008006" key="4">
    <source>
        <dbReference type="Google" id="ProtNLM"/>
    </source>
</evidence>
<dbReference type="AlphaFoldDB" id="A0A1I7IFN8"/>
<reference evidence="3" key="1">
    <citation type="submission" date="2016-10" db="EMBL/GenBank/DDBJ databases">
        <authorList>
            <person name="Varghese N."/>
            <person name="Submissions S."/>
        </authorList>
    </citation>
    <scope>NUCLEOTIDE SEQUENCE [LARGE SCALE GENOMIC DNA]</scope>
    <source>
        <strain evidence="3">CGMCC 1.11014</strain>
    </source>
</reference>
<feature type="region of interest" description="Disordered" evidence="1">
    <location>
        <begin position="295"/>
        <end position="331"/>
    </location>
</feature>
<feature type="region of interest" description="Disordered" evidence="1">
    <location>
        <begin position="107"/>
        <end position="127"/>
    </location>
</feature>
<gene>
    <name evidence="2" type="ORF">SAMN05216552_10086</name>
</gene>
<evidence type="ECO:0000313" key="3">
    <source>
        <dbReference type="Proteomes" id="UP000199391"/>
    </source>
</evidence>
<proteinExistence type="predicted"/>
<accession>A0A1I7IFN8</accession>
<dbReference type="STRING" id="1035707.SAMN05216552_10086"/>
<organism evidence="2 3">
    <name type="scientific">Pseudoduganella namucuonensis</name>
    <dbReference type="NCBI Taxonomy" id="1035707"/>
    <lineage>
        <taxon>Bacteria</taxon>
        <taxon>Pseudomonadati</taxon>
        <taxon>Pseudomonadota</taxon>
        <taxon>Betaproteobacteria</taxon>
        <taxon>Burkholderiales</taxon>
        <taxon>Oxalobacteraceae</taxon>
        <taxon>Telluria group</taxon>
        <taxon>Pseudoduganella</taxon>
    </lineage>
</organism>
<evidence type="ECO:0000313" key="2">
    <source>
        <dbReference type="EMBL" id="SFU71739.1"/>
    </source>
</evidence>